<sequence>MSAVNARIQGIEDTLKKLLDVVDKHGSPGRRRSAKSRKPSQSPWKTIRSIIDKLAQDVQSVKEMIEGSGNNMGHDRSTEADDGNATPKNRLQTLDQPPQKRQQIGRNSSDTAGDIQNDAPISADSSTNTDRPATPTPLLRRLDIDENRAPSTPIPNQSCTAPTTVPTKVPTSVESSEFKENTAVGVTMPHRSSHPIMSTISQSDTSTQSVSEIPRNPNFTISYRVEQGVVVLVPVNMEQCRNMPFLFSQAEALGARETGVFKYVLPSDFELGAQAVPRITTHMSKFGSRLGPDDIFHISRTEDPETLEISETSFTPTEPDELSEMLERRLADPEAISKMRYCTDLSAQTAEARQQLGLPAESPIWPLKGNMLDRTKYRVPGLHWPYGYVSGDDGSLFVIHREDGKLPSLNVLHYGREKLWYVVARKDGDLVENEVKRGKCEQKVRHASRWIPRSKLRAMGASFVTFVQRAREVVVVWGDSYHQGGTVGPTVAEAVNYGGPGWSIEGYSECSPNCDGYPIPNAFLEFRAPNEPQREQGDEVSQTVHASVQPQGSERLARNRLPEPTRDGQATESELRMNKQEARSQKRRRDAPIPQHSRKKTTIQTMHSSADTAMTETEIRNDLVSRMVTAIRSRDAIQQFFDIVHGRREPEPTAMRINFTPNAAERQLRVQDPAQMLENDVKFLSMLSRKTTFHDFLTRLFQVRLADHINEISRGRLRSEPAVIAKILQRTGMSKRQYLYHRDRGAKWREYCKVFPGILGFIPFETQRFGFSSSSWLNLDEGEFTSLRSHLKNEYTSALCVAGRAFEHSLDPTADDVDFIFENLSISLDKISDGELISTLRLFPAKDENIYNPDAYPDWPRPEEWPNDSPWPVDPTSLPASGGIQCKLCHQSNCPCYLCHEKNCHCAAIRHDIQPRIRDYEDKYGAKNRGLQAVAKEAGQIAYSKGTIIAFLTGTLAPPNTYDNGQCIQVDRSDILGEPTVAQINCAESGNISRLFNHSCDPLARFKGMRVSGKFRIAIVAEENIYDGEEITVHYGQQYWRREKCRCPACRLGRRL</sequence>
<dbReference type="InterPro" id="IPR003347">
    <property type="entry name" value="JmjC_dom"/>
</dbReference>
<proteinExistence type="predicted"/>
<feature type="region of interest" description="Disordered" evidence="1">
    <location>
        <begin position="66"/>
        <end position="211"/>
    </location>
</feature>
<accession>A0AAV9PPQ7</accession>
<dbReference type="SMART" id="SM00558">
    <property type="entry name" value="JmjC"/>
    <property type="match status" value="1"/>
</dbReference>
<dbReference type="PANTHER" id="PTHR10694:SF7">
    <property type="entry name" value="[HISTONE H3]-TRIMETHYL-L-LYSINE(9) DEMETHYLASE"/>
    <property type="match status" value="1"/>
</dbReference>
<dbReference type="Proteomes" id="UP001345827">
    <property type="component" value="Unassembled WGS sequence"/>
</dbReference>
<dbReference type="GO" id="GO:0010468">
    <property type="term" value="P:regulation of gene expression"/>
    <property type="evidence" value="ECO:0007669"/>
    <property type="project" value="TreeGrafter"/>
</dbReference>
<feature type="compositionally biased region" description="Basic residues" evidence="1">
    <location>
        <begin position="27"/>
        <end position="38"/>
    </location>
</feature>
<dbReference type="AlphaFoldDB" id="A0AAV9PPQ7"/>
<evidence type="ECO:0000313" key="4">
    <source>
        <dbReference type="EMBL" id="KAK5527456.1"/>
    </source>
</evidence>
<dbReference type="Pfam" id="PF00856">
    <property type="entry name" value="SET"/>
    <property type="match status" value="1"/>
</dbReference>
<gene>
    <name evidence="4" type="ORF">LTR25_011182</name>
</gene>
<dbReference type="PANTHER" id="PTHR10694">
    <property type="entry name" value="LYSINE-SPECIFIC DEMETHYLASE"/>
    <property type="match status" value="1"/>
</dbReference>
<dbReference type="PROSITE" id="PS51184">
    <property type="entry name" value="JMJC"/>
    <property type="match status" value="1"/>
</dbReference>
<feature type="region of interest" description="Disordered" evidence="1">
    <location>
        <begin position="531"/>
        <end position="612"/>
    </location>
</feature>
<dbReference type="GO" id="GO:0032454">
    <property type="term" value="F:histone H3K9 demethylase activity"/>
    <property type="evidence" value="ECO:0007669"/>
    <property type="project" value="TreeGrafter"/>
</dbReference>
<organism evidence="4 5">
    <name type="scientific">Vermiconidia calcicola</name>
    <dbReference type="NCBI Taxonomy" id="1690605"/>
    <lineage>
        <taxon>Eukaryota</taxon>
        <taxon>Fungi</taxon>
        <taxon>Dikarya</taxon>
        <taxon>Ascomycota</taxon>
        <taxon>Pezizomycotina</taxon>
        <taxon>Dothideomycetes</taxon>
        <taxon>Dothideomycetidae</taxon>
        <taxon>Mycosphaerellales</taxon>
        <taxon>Extremaceae</taxon>
        <taxon>Vermiconidia</taxon>
    </lineage>
</organism>
<evidence type="ECO:0000259" key="3">
    <source>
        <dbReference type="PROSITE" id="PS51184"/>
    </source>
</evidence>
<dbReference type="SMART" id="SM00317">
    <property type="entry name" value="SET"/>
    <property type="match status" value="1"/>
</dbReference>
<feature type="domain" description="JmjC" evidence="3">
    <location>
        <begin position="347"/>
        <end position="514"/>
    </location>
</feature>
<feature type="compositionally biased region" description="Polar residues" evidence="1">
    <location>
        <begin position="539"/>
        <end position="552"/>
    </location>
</feature>
<dbReference type="GO" id="GO:0005634">
    <property type="term" value="C:nucleus"/>
    <property type="evidence" value="ECO:0007669"/>
    <property type="project" value="TreeGrafter"/>
</dbReference>
<dbReference type="InterPro" id="IPR001214">
    <property type="entry name" value="SET_dom"/>
</dbReference>
<feature type="compositionally biased region" description="Low complexity" evidence="1">
    <location>
        <begin position="198"/>
        <end position="211"/>
    </location>
</feature>
<feature type="compositionally biased region" description="Polar residues" evidence="1">
    <location>
        <begin position="602"/>
        <end position="612"/>
    </location>
</feature>
<protein>
    <recommendedName>
        <fullName evidence="6">SET domain-containing protein</fullName>
    </recommendedName>
</protein>
<reference evidence="4 5" key="1">
    <citation type="submission" date="2023-06" db="EMBL/GenBank/DDBJ databases">
        <title>Black Yeasts Isolated from many extreme environments.</title>
        <authorList>
            <person name="Coleine C."/>
            <person name="Stajich J.E."/>
            <person name="Selbmann L."/>
        </authorList>
    </citation>
    <scope>NUCLEOTIDE SEQUENCE [LARGE SCALE GENOMIC DNA]</scope>
    <source>
        <strain evidence="4 5">CCFEE 5887</strain>
    </source>
</reference>
<dbReference type="SUPFAM" id="SSF82199">
    <property type="entry name" value="SET domain"/>
    <property type="match status" value="1"/>
</dbReference>
<keyword evidence="5" id="KW-1185">Reference proteome</keyword>
<name>A0AAV9PPQ7_9PEZI</name>
<feature type="compositionally biased region" description="Basic and acidic residues" evidence="1">
    <location>
        <begin position="555"/>
        <end position="566"/>
    </location>
</feature>
<feature type="domain" description="SET" evidence="2">
    <location>
        <begin position="915"/>
        <end position="1036"/>
    </location>
</feature>
<dbReference type="Gene3D" id="2.170.270.10">
    <property type="entry name" value="SET domain"/>
    <property type="match status" value="1"/>
</dbReference>
<evidence type="ECO:0008006" key="6">
    <source>
        <dbReference type="Google" id="ProtNLM"/>
    </source>
</evidence>
<comment type="caution">
    <text evidence="4">The sequence shown here is derived from an EMBL/GenBank/DDBJ whole genome shotgun (WGS) entry which is preliminary data.</text>
</comment>
<dbReference type="EMBL" id="JAXLQG010000060">
    <property type="protein sequence ID" value="KAK5527456.1"/>
    <property type="molecule type" value="Genomic_DNA"/>
</dbReference>
<feature type="compositionally biased region" description="Polar residues" evidence="1">
    <location>
        <begin position="86"/>
        <end position="111"/>
    </location>
</feature>
<dbReference type="PROSITE" id="PS50280">
    <property type="entry name" value="SET"/>
    <property type="match status" value="1"/>
</dbReference>
<dbReference type="GO" id="GO:0000785">
    <property type="term" value="C:chromatin"/>
    <property type="evidence" value="ECO:0007669"/>
    <property type="project" value="TreeGrafter"/>
</dbReference>
<dbReference type="Pfam" id="PF02373">
    <property type="entry name" value="JmjC"/>
    <property type="match status" value="1"/>
</dbReference>
<dbReference type="GO" id="GO:0051864">
    <property type="term" value="F:histone H3K36 demethylase activity"/>
    <property type="evidence" value="ECO:0007669"/>
    <property type="project" value="TreeGrafter"/>
</dbReference>
<evidence type="ECO:0000313" key="5">
    <source>
        <dbReference type="Proteomes" id="UP001345827"/>
    </source>
</evidence>
<feature type="compositionally biased region" description="Low complexity" evidence="1">
    <location>
        <begin position="160"/>
        <end position="175"/>
    </location>
</feature>
<dbReference type="InterPro" id="IPR046341">
    <property type="entry name" value="SET_dom_sf"/>
</dbReference>
<dbReference type="Gene3D" id="2.60.120.650">
    <property type="entry name" value="Cupin"/>
    <property type="match status" value="1"/>
</dbReference>
<feature type="region of interest" description="Disordered" evidence="1">
    <location>
        <begin position="24"/>
        <end position="46"/>
    </location>
</feature>
<feature type="compositionally biased region" description="Basic and acidic residues" evidence="1">
    <location>
        <begin position="573"/>
        <end position="584"/>
    </location>
</feature>
<evidence type="ECO:0000259" key="2">
    <source>
        <dbReference type="PROSITE" id="PS50280"/>
    </source>
</evidence>
<evidence type="ECO:0000256" key="1">
    <source>
        <dbReference type="SAM" id="MobiDB-lite"/>
    </source>
</evidence>